<evidence type="ECO:0000256" key="5">
    <source>
        <dbReference type="ARBA" id="ARBA00022833"/>
    </source>
</evidence>
<dbReference type="SUPFAM" id="SSF55031">
    <property type="entry name" value="Bacterial exopeptidase dimerisation domain"/>
    <property type="match status" value="1"/>
</dbReference>
<comment type="caution">
    <text evidence="11">The sequence shown here is derived from an EMBL/GenBank/DDBJ whole genome shotgun (WGS) entry which is preliminary data.</text>
</comment>
<evidence type="ECO:0000256" key="8">
    <source>
        <dbReference type="PIRSR" id="PIRSR001123-1"/>
    </source>
</evidence>
<keyword evidence="5" id="KW-0862">Zinc</keyword>
<dbReference type="RefSeq" id="WP_095326049.1">
    <property type="nucleotide sequence ID" value="NZ_JAIEWK010000003.1"/>
</dbReference>
<feature type="binding site" evidence="9">
    <location>
        <position position="114"/>
    </location>
    <ligand>
        <name>Zn(2+)</name>
        <dbReference type="ChEBI" id="CHEBI:29105"/>
        <label>1</label>
    </ligand>
</feature>
<evidence type="ECO:0000256" key="9">
    <source>
        <dbReference type="PIRSR" id="PIRSR001123-2"/>
    </source>
</evidence>
<keyword evidence="4" id="KW-0378">Hydrolase</keyword>
<evidence type="ECO:0000256" key="7">
    <source>
        <dbReference type="PIRNR" id="PIRNR001123"/>
    </source>
</evidence>
<protein>
    <recommendedName>
        <fullName evidence="10">Peptidase M20 dimerisation domain-containing protein</fullName>
    </recommendedName>
</protein>
<evidence type="ECO:0000256" key="6">
    <source>
        <dbReference type="ARBA" id="ARBA00023049"/>
    </source>
</evidence>
<feature type="active site" description="Proton acceptor" evidence="8">
    <location>
        <position position="147"/>
    </location>
</feature>
<dbReference type="PROSITE" id="PS00758">
    <property type="entry name" value="ARGE_DAPE_CPG2_1"/>
    <property type="match status" value="1"/>
</dbReference>
<dbReference type="EMBL" id="NPCC01000004">
    <property type="protein sequence ID" value="PAE90566.1"/>
    <property type="molecule type" value="Genomic_DNA"/>
</dbReference>
<dbReference type="InterPro" id="IPR008007">
    <property type="entry name" value="Peptidase_M42"/>
</dbReference>
<dbReference type="Pfam" id="PF01546">
    <property type="entry name" value="Peptidase_M20"/>
    <property type="match status" value="1"/>
</dbReference>
<keyword evidence="2" id="KW-0645">Protease</keyword>
<evidence type="ECO:0000259" key="10">
    <source>
        <dbReference type="Pfam" id="PF07687"/>
    </source>
</evidence>
<dbReference type="SUPFAM" id="SSF53187">
    <property type="entry name" value="Zn-dependent exopeptidases"/>
    <property type="match status" value="1"/>
</dbReference>
<feature type="domain" description="Peptidase M20 dimerisation" evidence="10">
    <location>
        <begin position="192"/>
        <end position="281"/>
    </location>
</feature>
<proteinExistence type="inferred from homology"/>
<sequence length="379" mass="40203">MEKQRWSDDVYSRVVEEFLELVQIDSETKHEEKMASVLKEKFTSLGLAVVEDDAKERTGHGAGNLICTLPETSSGFDPLYFIAHMDTVGPGKGIQPIVENGYIQTDGTTILGADDKAGIAAMLEATRVLQASKEPHGQIQFVITVGEEAGLVGAKALAKDAISASYGYALDSDGEVGGMITSAPSQAKIFAKVYGKTAHAGVEPEKGISAIAVASKAVSKMPLGRIDADTTANIGRFEGGTQTNIVCDVVTITAEARSLVEEKLKQQVEAMKQAFEQAALEMSTSCDVQVTYSYPGYREPEDTKVVQTAIRAIKACGLTPMTTSSGGGSDANIISGYGIPTINLSVGYEGIHTTSERISIEALENTAKLVVEIARSARK</sequence>
<evidence type="ECO:0000256" key="1">
    <source>
        <dbReference type="ARBA" id="ARBA00001947"/>
    </source>
</evidence>
<dbReference type="InterPro" id="IPR010162">
    <property type="entry name" value="PepT-like"/>
</dbReference>
<dbReference type="InterPro" id="IPR001261">
    <property type="entry name" value="ArgE/DapE_CS"/>
</dbReference>
<dbReference type="PIRSF" id="PIRSF001123">
    <property type="entry name" value="PepA_GA"/>
    <property type="match status" value="1"/>
</dbReference>
<dbReference type="AlphaFoldDB" id="A0A268P486"/>
<dbReference type="GO" id="GO:0004177">
    <property type="term" value="F:aminopeptidase activity"/>
    <property type="evidence" value="ECO:0007669"/>
    <property type="project" value="UniProtKB-UniRule"/>
</dbReference>
<keyword evidence="3 9" id="KW-0479">Metal-binding</keyword>
<dbReference type="PROSITE" id="PS00759">
    <property type="entry name" value="ARGE_DAPE_CPG2_2"/>
    <property type="match status" value="1"/>
</dbReference>
<dbReference type="Gene3D" id="3.40.630.10">
    <property type="entry name" value="Zn peptidases"/>
    <property type="match status" value="1"/>
</dbReference>
<keyword evidence="6" id="KW-0482">Metalloprotease</keyword>
<dbReference type="GO" id="GO:0008237">
    <property type="term" value="F:metallopeptidase activity"/>
    <property type="evidence" value="ECO:0007669"/>
    <property type="project" value="UniProtKB-KW"/>
</dbReference>
<comment type="cofactor">
    <cofactor evidence="1">
        <name>Zn(2+)</name>
        <dbReference type="ChEBI" id="CHEBI:29105"/>
    </cofactor>
</comment>
<dbReference type="PANTHER" id="PTHR42994">
    <property type="entry name" value="PEPTIDASE T"/>
    <property type="match status" value="1"/>
</dbReference>
<dbReference type="Pfam" id="PF07687">
    <property type="entry name" value="M20_dimer"/>
    <property type="match status" value="1"/>
</dbReference>
<evidence type="ECO:0000313" key="12">
    <source>
        <dbReference type="Proteomes" id="UP000216207"/>
    </source>
</evidence>
<reference evidence="11 12" key="1">
    <citation type="submission" date="2017-07" db="EMBL/GenBank/DDBJ databases">
        <title>Isolation and whole genome analysis of endospore-forming bacteria from heroin.</title>
        <authorList>
            <person name="Kalinowski J."/>
            <person name="Ahrens B."/>
            <person name="Al-Dilaimi A."/>
            <person name="Winkler A."/>
            <person name="Wibberg D."/>
            <person name="Schleenbecker U."/>
            <person name="Ruckert C."/>
            <person name="Wolfel R."/>
            <person name="Grass G."/>
        </authorList>
    </citation>
    <scope>NUCLEOTIDE SEQUENCE [LARGE SCALE GENOMIC DNA]</scope>
    <source>
        <strain evidence="11 12">7539</strain>
    </source>
</reference>
<dbReference type="PANTHER" id="PTHR42994:SF2">
    <property type="entry name" value="PEPTIDASE"/>
    <property type="match status" value="1"/>
</dbReference>
<dbReference type="GO" id="GO:0006508">
    <property type="term" value="P:proteolysis"/>
    <property type="evidence" value="ECO:0007669"/>
    <property type="project" value="UniProtKB-KW"/>
</dbReference>
<gene>
    <name evidence="11" type="ORF">CHH72_01385</name>
</gene>
<evidence type="ECO:0000256" key="4">
    <source>
        <dbReference type="ARBA" id="ARBA00022801"/>
    </source>
</evidence>
<dbReference type="InterPro" id="IPR036264">
    <property type="entry name" value="Bact_exopeptidase_dim_dom"/>
</dbReference>
<accession>A0A268P486</accession>
<comment type="similarity">
    <text evidence="7">Belongs to the peptidase M42 family.</text>
</comment>
<dbReference type="GO" id="GO:0046872">
    <property type="term" value="F:metal ion binding"/>
    <property type="evidence" value="ECO:0007669"/>
    <property type="project" value="UniProtKB-UniRule"/>
</dbReference>
<feature type="binding site" evidence="9">
    <location>
        <position position="114"/>
    </location>
    <ligand>
        <name>Zn(2+)</name>
        <dbReference type="ChEBI" id="CHEBI:29105"/>
        <label>2</label>
    </ligand>
</feature>
<organism evidence="11 12">
    <name type="scientific">Shouchella clausii</name>
    <name type="common">Alkalihalobacillus clausii</name>
    <dbReference type="NCBI Taxonomy" id="79880"/>
    <lineage>
        <taxon>Bacteria</taxon>
        <taxon>Bacillati</taxon>
        <taxon>Bacillota</taxon>
        <taxon>Bacilli</taxon>
        <taxon>Bacillales</taxon>
        <taxon>Bacillaceae</taxon>
        <taxon>Shouchella</taxon>
    </lineage>
</organism>
<evidence type="ECO:0000256" key="2">
    <source>
        <dbReference type="ARBA" id="ARBA00022670"/>
    </source>
</evidence>
<dbReference type="Gene3D" id="3.30.70.360">
    <property type="match status" value="1"/>
</dbReference>
<evidence type="ECO:0000256" key="3">
    <source>
        <dbReference type="ARBA" id="ARBA00022723"/>
    </source>
</evidence>
<dbReference type="InterPro" id="IPR002933">
    <property type="entry name" value="Peptidase_M20"/>
</dbReference>
<dbReference type="InterPro" id="IPR011650">
    <property type="entry name" value="Peptidase_M20_dimer"/>
</dbReference>
<comment type="cofactor">
    <cofactor evidence="9">
        <name>a divalent metal cation</name>
        <dbReference type="ChEBI" id="CHEBI:60240"/>
    </cofactor>
    <text evidence="9">Binds 2 divalent metal cations per subunit.</text>
</comment>
<dbReference type="Proteomes" id="UP000216207">
    <property type="component" value="Unassembled WGS sequence"/>
</dbReference>
<evidence type="ECO:0000313" key="11">
    <source>
        <dbReference type="EMBL" id="PAE90566.1"/>
    </source>
</evidence>
<feature type="binding site" evidence="9">
    <location>
        <position position="171"/>
    </location>
    <ligand>
        <name>Zn(2+)</name>
        <dbReference type="ChEBI" id="CHEBI:29105"/>
        <label>1</label>
    </ligand>
</feature>
<dbReference type="NCBIfam" id="TIGR01883">
    <property type="entry name" value="PepT-like"/>
    <property type="match status" value="1"/>
</dbReference>
<feature type="binding site" evidence="9">
    <location>
        <position position="148"/>
    </location>
    <ligand>
        <name>Zn(2+)</name>
        <dbReference type="ChEBI" id="CHEBI:29105"/>
        <label>2</label>
    </ligand>
</feature>
<name>A0A268P486_SHOCL</name>